<gene>
    <name evidence="7" type="ORF">GUITHDRAFT_122531</name>
</gene>
<feature type="compositionally biased region" description="Basic and acidic residues" evidence="5">
    <location>
        <begin position="75"/>
        <end position="89"/>
    </location>
</feature>
<feature type="region of interest" description="Disordered" evidence="5">
    <location>
        <begin position="72"/>
        <end position="117"/>
    </location>
</feature>
<proteinExistence type="predicted"/>
<feature type="compositionally biased region" description="Acidic residues" evidence="5">
    <location>
        <begin position="90"/>
        <end position="103"/>
    </location>
</feature>
<reference evidence="9" key="2">
    <citation type="submission" date="2012-11" db="EMBL/GenBank/DDBJ databases">
        <authorList>
            <person name="Kuo A."/>
            <person name="Curtis B.A."/>
            <person name="Tanifuji G."/>
            <person name="Burki F."/>
            <person name="Gruber A."/>
            <person name="Irimia M."/>
            <person name="Maruyama S."/>
            <person name="Arias M.C."/>
            <person name="Ball S.G."/>
            <person name="Gile G.H."/>
            <person name="Hirakawa Y."/>
            <person name="Hopkins J.F."/>
            <person name="Rensing S.A."/>
            <person name="Schmutz J."/>
            <person name="Symeonidi A."/>
            <person name="Elias M."/>
            <person name="Eveleigh R.J."/>
            <person name="Herman E.K."/>
            <person name="Klute M.J."/>
            <person name="Nakayama T."/>
            <person name="Obornik M."/>
            <person name="Reyes-Prieto A."/>
            <person name="Armbrust E.V."/>
            <person name="Aves S.J."/>
            <person name="Beiko R.G."/>
            <person name="Coutinho P."/>
            <person name="Dacks J.B."/>
            <person name="Durnford D.G."/>
            <person name="Fast N.M."/>
            <person name="Green B.R."/>
            <person name="Grisdale C."/>
            <person name="Hempe F."/>
            <person name="Henrissat B."/>
            <person name="Hoppner M.P."/>
            <person name="Ishida K.-I."/>
            <person name="Kim E."/>
            <person name="Koreny L."/>
            <person name="Kroth P.G."/>
            <person name="Liu Y."/>
            <person name="Malik S.-B."/>
            <person name="Maier U.G."/>
            <person name="McRose D."/>
            <person name="Mock T."/>
            <person name="Neilson J.A."/>
            <person name="Onodera N.T."/>
            <person name="Poole A.M."/>
            <person name="Pritham E.J."/>
            <person name="Richards T.A."/>
            <person name="Rocap G."/>
            <person name="Roy S.W."/>
            <person name="Sarai C."/>
            <person name="Schaack S."/>
            <person name="Shirato S."/>
            <person name="Slamovits C.H."/>
            <person name="Spencer D.F."/>
            <person name="Suzuki S."/>
            <person name="Worden A.Z."/>
            <person name="Zauner S."/>
            <person name="Barry K."/>
            <person name="Bell C."/>
            <person name="Bharti A.K."/>
            <person name="Crow J.A."/>
            <person name="Grimwood J."/>
            <person name="Kramer R."/>
            <person name="Lindquist E."/>
            <person name="Lucas S."/>
            <person name="Salamov A."/>
            <person name="McFadden G.I."/>
            <person name="Lane C.E."/>
            <person name="Keeling P.J."/>
            <person name="Gray M.W."/>
            <person name="Grigoriev I.V."/>
            <person name="Archibald J.M."/>
        </authorList>
    </citation>
    <scope>NUCLEOTIDE SEQUENCE</scope>
    <source>
        <strain evidence="9">CCMP2712</strain>
    </source>
</reference>
<evidence type="ECO:0000259" key="6">
    <source>
        <dbReference type="PROSITE" id="PS51519"/>
    </source>
</evidence>
<feature type="domain" description="RWP-RK" evidence="6">
    <location>
        <begin position="17"/>
        <end position="98"/>
    </location>
</feature>
<dbReference type="AlphaFoldDB" id="L1I4W3"/>
<evidence type="ECO:0000256" key="4">
    <source>
        <dbReference type="ARBA" id="ARBA00023242"/>
    </source>
</evidence>
<reference evidence="8" key="3">
    <citation type="submission" date="2016-03" db="UniProtKB">
        <authorList>
            <consortium name="EnsemblProtists"/>
        </authorList>
    </citation>
    <scope>IDENTIFICATION</scope>
</reference>
<evidence type="ECO:0000256" key="1">
    <source>
        <dbReference type="ARBA" id="ARBA00023015"/>
    </source>
</evidence>
<evidence type="ECO:0000313" key="7">
    <source>
        <dbReference type="EMBL" id="EKX31266.1"/>
    </source>
</evidence>
<dbReference type="Pfam" id="PF02042">
    <property type="entry name" value="RWP-RK"/>
    <property type="match status" value="1"/>
</dbReference>
<dbReference type="PaxDb" id="55529-EKX31266"/>
<dbReference type="Proteomes" id="UP000011087">
    <property type="component" value="Unassembled WGS sequence"/>
</dbReference>
<evidence type="ECO:0000313" key="8">
    <source>
        <dbReference type="EnsemblProtists" id="EKX31266"/>
    </source>
</evidence>
<name>L1I4W3_GUITC</name>
<evidence type="ECO:0000256" key="3">
    <source>
        <dbReference type="ARBA" id="ARBA00023163"/>
    </source>
</evidence>
<keyword evidence="3" id="KW-0804">Transcription</keyword>
<sequence>MLEPKIARIVPRRKHQQLGLVAKKSEIAVTSDRIRSLLHLKQADAAHELGISLTALKGACRLLGVGKWPYSRTRYPQETRGREAAKSDENESLGESEEGDVEWGEVKGEGEEGGGGFGELFMEALRHVENR</sequence>
<dbReference type="RefSeq" id="XP_005818246.1">
    <property type="nucleotide sequence ID" value="XM_005818189.1"/>
</dbReference>
<reference evidence="7 9" key="1">
    <citation type="journal article" date="2012" name="Nature">
        <title>Algal genomes reveal evolutionary mosaicism and the fate of nucleomorphs.</title>
        <authorList>
            <consortium name="DOE Joint Genome Institute"/>
            <person name="Curtis B.A."/>
            <person name="Tanifuji G."/>
            <person name="Burki F."/>
            <person name="Gruber A."/>
            <person name="Irimia M."/>
            <person name="Maruyama S."/>
            <person name="Arias M.C."/>
            <person name="Ball S.G."/>
            <person name="Gile G.H."/>
            <person name="Hirakawa Y."/>
            <person name="Hopkins J.F."/>
            <person name="Kuo A."/>
            <person name="Rensing S.A."/>
            <person name="Schmutz J."/>
            <person name="Symeonidi A."/>
            <person name="Elias M."/>
            <person name="Eveleigh R.J."/>
            <person name="Herman E.K."/>
            <person name="Klute M.J."/>
            <person name="Nakayama T."/>
            <person name="Obornik M."/>
            <person name="Reyes-Prieto A."/>
            <person name="Armbrust E.V."/>
            <person name="Aves S.J."/>
            <person name="Beiko R.G."/>
            <person name="Coutinho P."/>
            <person name="Dacks J.B."/>
            <person name="Durnford D.G."/>
            <person name="Fast N.M."/>
            <person name="Green B.R."/>
            <person name="Grisdale C.J."/>
            <person name="Hempel F."/>
            <person name="Henrissat B."/>
            <person name="Hoppner M.P."/>
            <person name="Ishida K."/>
            <person name="Kim E."/>
            <person name="Koreny L."/>
            <person name="Kroth P.G."/>
            <person name="Liu Y."/>
            <person name="Malik S.B."/>
            <person name="Maier U.G."/>
            <person name="McRose D."/>
            <person name="Mock T."/>
            <person name="Neilson J.A."/>
            <person name="Onodera N.T."/>
            <person name="Poole A.M."/>
            <person name="Pritham E.J."/>
            <person name="Richards T.A."/>
            <person name="Rocap G."/>
            <person name="Roy S.W."/>
            <person name="Sarai C."/>
            <person name="Schaack S."/>
            <person name="Shirato S."/>
            <person name="Slamovits C.H."/>
            <person name="Spencer D.F."/>
            <person name="Suzuki S."/>
            <person name="Worden A.Z."/>
            <person name="Zauner S."/>
            <person name="Barry K."/>
            <person name="Bell C."/>
            <person name="Bharti A.K."/>
            <person name="Crow J.A."/>
            <person name="Grimwood J."/>
            <person name="Kramer R."/>
            <person name="Lindquist E."/>
            <person name="Lucas S."/>
            <person name="Salamov A."/>
            <person name="McFadden G.I."/>
            <person name="Lane C.E."/>
            <person name="Keeling P.J."/>
            <person name="Gray M.W."/>
            <person name="Grigoriev I.V."/>
            <person name="Archibald J.M."/>
        </authorList>
    </citation>
    <scope>NUCLEOTIDE SEQUENCE</scope>
    <source>
        <strain evidence="7 9">CCMP2712</strain>
    </source>
</reference>
<dbReference type="KEGG" id="gtt:GUITHDRAFT_122531"/>
<evidence type="ECO:0000256" key="5">
    <source>
        <dbReference type="SAM" id="MobiDB-lite"/>
    </source>
</evidence>
<dbReference type="InterPro" id="IPR003035">
    <property type="entry name" value="RWP-RK_dom"/>
</dbReference>
<dbReference type="HOGENOM" id="CLU_092984_3_1_1"/>
<keyword evidence="2" id="KW-0238">DNA-binding</keyword>
<dbReference type="EnsemblProtists" id="EKX31266">
    <property type="protein sequence ID" value="EKX31266"/>
    <property type="gene ID" value="GUITHDRAFT_122531"/>
</dbReference>
<keyword evidence="1" id="KW-0805">Transcription regulation</keyword>
<dbReference type="EMBL" id="JH993317">
    <property type="protein sequence ID" value="EKX31266.1"/>
    <property type="molecule type" value="Genomic_DNA"/>
</dbReference>
<dbReference type="GO" id="GO:0003677">
    <property type="term" value="F:DNA binding"/>
    <property type="evidence" value="ECO:0007669"/>
    <property type="project" value="UniProtKB-KW"/>
</dbReference>
<organism evidence="7">
    <name type="scientific">Guillardia theta (strain CCMP2712)</name>
    <name type="common">Cryptophyte</name>
    <dbReference type="NCBI Taxonomy" id="905079"/>
    <lineage>
        <taxon>Eukaryota</taxon>
        <taxon>Cryptophyceae</taxon>
        <taxon>Pyrenomonadales</taxon>
        <taxon>Geminigeraceae</taxon>
        <taxon>Guillardia</taxon>
    </lineage>
</organism>
<protein>
    <recommendedName>
        <fullName evidence="6">RWP-RK domain-containing protein</fullName>
    </recommendedName>
</protein>
<dbReference type="GeneID" id="17287987"/>
<accession>L1I4W3</accession>
<keyword evidence="9" id="KW-1185">Reference proteome</keyword>
<evidence type="ECO:0000256" key="2">
    <source>
        <dbReference type="ARBA" id="ARBA00023125"/>
    </source>
</evidence>
<dbReference type="PROSITE" id="PS51519">
    <property type="entry name" value="RWP_RK"/>
    <property type="match status" value="1"/>
</dbReference>
<evidence type="ECO:0000313" key="9">
    <source>
        <dbReference type="Proteomes" id="UP000011087"/>
    </source>
</evidence>
<keyword evidence="4" id="KW-0539">Nucleus</keyword>